<dbReference type="InterPro" id="IPR010730">
    <property type="entry name" value="HET"/>
</dbReference>
<dbReference type="PANTHER" id="PTHR33112">
    <property type="entry name" value="DOMAIN PROTEIN, PUTATIVE-RELATED"/>
    <property type="match status" value="1"/>
</dbReference>
<dbReference type="VEuPathDB" id="FungiDB:MMYC01_210007"/>
<dbReference type="EMBL" id="LCTW02000376">
    <property type="protein sequence ID" value="KXX74204.1"/>
    <property type="molecule type" value="Genomic_DNA"/>
</dbReference>
<feature type="domain" description="Heterokaryon incompatibility" evidence="2">
    <location>
        <begin position="331"/>
        <end position="481"/>
    </location>
</feature>
<evidence type="ECO:0000259" key="2">
    <source>
        <dbReference type="Pfam" id="PF06985"/>
    </source>
</evidence>
<reference evidence="3 4" key="1">
    <citation type="journal article" date="2016" name="Genome Announc.">
        <title>Genome Sequence of Madurella mycetomatis mm55, Isolated from a Human Mycetoma Case in Sudan.</title>
        <authorList>
            <person name="Smit S."/>
            <person name="Derks M.F."/>
            <person name="Bervoets S."/>
            <person name="Fahal A."/>
            <person name="van Leeuwen W."/>
            <person name="van Belkum A."/>
            <person name="van de Sande W.W."/>
        </authorList>
    </citation>
    <scope>NUCLEOTIDE SEQUENCE [LARGE SCALE GENOMIC DNA]</scope>
    <source>
        <strain evidence="4">mm55</strain>
    </source>
</reference>
<dbReference type="Proteomes" id="UP000078237">
    <property type="component" value="Unassembled WGS sequence"/>
</dbReference>
<name>A0A175VU07_9PEZI</name>
<organism evidence="3 4">
    <name type="scientific">Madurella mycetomatis</name>
    <dbReference type="NCBI Taxonomy" id="100816"/>
    <lineage>
        <taxon>Eukaryota</taxon>
        <taxon>Fungi</taxon>
        <taxon>Dikarya</taxon>
        <taxon>Ascomycota</taxon>
        <taxon>Pezizomycotina</taxon>
        <taxon>Sordariomycetes</taxon>
        <taxon>Sordariomycetidae</taxon>
        <taxon>Sordariales</taxon>
        <taxon>Sordariales incertae sedis</taxon>
        <taxon>Madurella</taxon>
    </lineage>
</organism>
<accession>A0A175VU07</accession>
<dbReference type="STRING" id="100816.A0A175VU07"/>
<dbReference type="PANTHER" id="PTHR33112:SF12">
    <property type="entry name" value="HETEROKARYON INCOMPATIBILITY DOMAIN-CONTAINING PROTEIN"/>
    <property type="match status" value="1"/>
</dbReference>
<evidence type="ECO:0000313" key="4">
    <source>
        <dbReference type="Proteomes" id="UP000078237"/>
    </source>
</evidence>
<dbReference type="AlphaFoldDB" id="A0A175VU07"/>
<proteinExistence type="predicted"/>
<evidence type="ECO:0000313" key="3">
    <source>
        <dbReference type="EMBL" id="KXX74204.1"/>
    </source>
</evidence>
<gene>
    <name evidence="3" type="ORF">MMYC01_210007</name>
</gene>
<dbReference type="Pfam" id="PF06985">
    <property type="entry name" value="HET"/>
    <property type="match status" value="1"/>
</dbReference>
<evidence type="ECO:0000256" key="1">
    <source>
        <dbReference type="SAM" id="MobiDB-lite"/>
    </source>
</evidence>
<protein>
    <submittedName>
        <fullName evidence="3">Heterokaryon incompatibility protein 6, OR allele</fullName>
    </submittedName>
</protein>
<comment type="caution">
    <text evidence="3">The sequence shown here is derived from an EMBL/GenBank/DDBJ whole genome shotgun (WGS) entry which is preliminary data.</text>
</comment>
<sequence length="1009" mass="115568">MIHQVKHIVSLGIRDHGTQTIIQNIMRERDGGEEIADPDVRAMVKDYSERTGTVGKSRLQDVDEAKEKHPYSVDGLLDDHIERITIRIPTKSDGDDERDDGSSSVFTPEDEKFRRYRHHQYVRRWGLFEVSDGLDEEWFIADPPVLSEDDPEFLCDMCRHIDFNILFTKRGLVGNVQPGPTRIALYALGKVLRSGNCSFCSLLRRKIANDKLLPDFPVERLEGETFYLNVIDDGPGYALKLEVEFESYMRGKSSNRVVLQRIDETGTEPLRLLPVRQEEANLERLRRWLRTCEDTHAASPEERGDSMTLTSLRVIDTVENRVCEIELSMRYACLSYVWGTGGQAQYTGATKEVMEAPQGLLDDSIDLPRTIRDSIEVTRRIGLRYLWIDALCILQDDSEDKAKVISQMHAIYGNAVLTIVAATNSSPSEGLAGAGSVPRSQSQIVEKLQGMTVGVAFHDARKPHAEVENSVWNSRAWTFQEHFLSRRVVFFTDSQMTFTCPHAVTRFEDTVPVADVGYRPTPINDETKYTSRMNELIIRVWSDPTQAAHANKAFITDYGTMVWRAADPNSPDGVSAAAAPIYEFGEAPSTDSTGPLQLREQTLWDVYRRAVSNYTKRKMTWGSDAVNAFSGIAELIRRGTNTKFWYGMPEFAFDRALLWHPQEPLKRRRNEDGVPLFPSWAWCAWEGHSSYRGRGFYNAVYHSPTPVVQWLEQLDKQAEIERIMSIKGALPEQVEQTIRYIRTNLLLSNRNPYALWHIDNPDDGWRVQRNEATNEHFYTHAAYPGIRFNYPISLPSEEIPELPLENNLLAFIARSVPVRFCDMAVEGHVKEAMQHDYLQVGLNDEKRSANYRPPWRRIIYHQGYRAGFLSLNVPFEEIDPHAEDLYSLVAVSRDSLPSIAPPNEGWDMYWRFEPRTLQHNIFKEEWCDDKFSLPPPNADVAPDTGPYNENGDPFWDTERFRDAARFDVYNVLLLRKHGTPVRGERIGVGKMMYHAFHHAQPRAKTIIIS</sequence>
<feature type="region of interest" description="Disordered" evidence="1">
    <location>
        <begin position="88"/>
        <end position="107"/>
    </location>
</feature>
<keyword evidence="4" id="KW-1185">Reference proteome</keyword>
<dbReference type="OrthoDB" id="2958217at2759"/>